<gene>
    <name evidence="1" type="primary">Nfu_g_1_011181</name>
</gene>
<organism evidence="1">
    <name type="scientific">Nothobranchius kadleci</name>
    <name type="common">African annual killifish</name>
    <dbReference type="NCBI Taxonomy" id="1051664"/>
    <lineage>
        <taxon>Eukaryota</taxon>
        <taxon>Metazoa</taxon>
        <taxon>Chordata</taxon>
        <taxon>Craniata</taxon>
        <taxon>Vertebrata</taxon>
        <taxon>Euteleostomi</taxon>
        <taxon>Actinopterygii</taxon>
        <taxon>Neopterygii</taxon>
        <taxon>Teleostei</taxon>
        <taxon>Neoteleostei</taxon>
        <taxon>Acanthomorphata</taxon>
        <taxon>Ovalentaria</taxon>
        <taxon>Atherinomorphae</taxon>
        <taxon>Cyprinodontiformes</taxon>
        <taxon>Nothobranchiidae</taxon>
        <taxon>Nothobranchius</taxon>
    </lineage>
</organism>
<feature type="non-terminal residue" evidence="1">
    <location>
        <position position="101"/>
    </location>
</feature>
<protein>
    <submittedName>
        <fullName evidence="1">Uncharacterized protein</fullName>
    </submittedName>
</protein>
<dbReference type="EMBL" id="HAEA01006065">
    <property type="protein sequence ID" value="SBQ34545.1"/>
    <property type="molecule type" value="Transcribed_RNA"/>
</dbReference>
<reference evidence="1" key="1">
    <citation type="submission" date="2016-05" db="EMBL/GenBank/DDBJ databases">
        <authorList>
            <person name="Lavstsen T."/>
            <person name="Jespersen J.S."/>
        </authorList>
    </citation>
    <scope>NUCLEOTIDE SEQUENCE</scope>
    <source>
        <tissue evidence="1">Brain</tissue>
    </source>
</reference>
<dbReference type="AlphaFoldDB" id="A0A1A8DJL6"/>
<proteinExistence type="predicted"/>
<reference evidence="1" key="2">
    <citation type="submission" date="2016-06" db="EMBL/GenBank/DDBJ databases">
        <title>The genome of a short-lived fish provides insights into sex chromosome evolution and the genetic control of aging.</title>
        <authorList>
            <person name="Reichwald K."/>
            <person name="Felder M."/>
            <person name="Petzold A."/>
            <person name="Koch P."/>
            <person name="Groth M."/>
            <person name="Platzer M."/>
        </authorList>
    </citation>
    <scope>NUCLEOTIDE SEQUENCE</scope>
    <source>
        <tissue evidence="1">Brain</tissue>
    </source>
</reference>
<feature type="non-terminal residue" evidence="1">
    <location>
        <position position="1"/>
    </location>
</feature>
<accession>A0A1A8DJL6</accession>
<sequence length="101" mass="10910">LAVKVGDFNTDSLNEALEFSLSLTASIHRLKDPFFPGLSTKPSFLAVWHLSCCVPAVTDDDLQAAAAAGSFFTLVKTLNGVVSVWLFCLRGEHRDPSVSLK</sequence>
<name>A0A1A8DJL6_NOTKA</name>
<dbReference type="EMBL" id="HADZ01018411">
    <property type="protein sequence ID" value="SBP82352.1"/>
    <property type="molecule type" value="Transcribed_RNA"/>
</dbReference>
<evidence type="ECO:0000313" key="1">
    <source>
        <dbReference type="EMBL" id="SBQ34545.1"/>
    </source>
</evidence>